<proteinExistence type="predicted"/>
<comment type="caution">
    <text evidence="1">The sequence shown here is derived from an EMBL/GenBank/DDBJ whole genome shotgun (WGS) entry which is preliminary data.</text>
</comment>
<evidence type="ECO:0000313" key="2">
    <source>
        <dbReference type="Proteomes" id="UP001151752"/>
    </source>
</evidence>
<gene>
    <name evidence="1" type="ORF">OIU74_029760</name>
</gene>
<dbReference type="EMBL" id="JAPFFM010000009">
    <property type="protein sequence ID" value="KAJ6747368.1"/>
    <property type="molecule type" value="Genomic_DNA"/>
</dbReference>
<evidence type="ECO:0000313" key="1">
    <source>
        <dbReference type="EMBL" id="KAJ6747368.1"/>
    </source>
</evidence>
<protein>
    <submittedName>
        <fullName evidence="1">Uncharacterized protein</fullName>
    </submittedName>
</protein>
<sequence>MAAENINAAAASIQSGQHHLNIEVLAASQQLVPTGDGVERSRHLQLFHAALSGDWETAEGIYRVISRGS</sequence>
<reference evidence="1" key="2">
    <citation type="journal article" date="2023" name="Int. J. Mol. Sci.">
        <title>De Novo Assembly and Annotation of 11 Diverse Shrub Willow (Salix) Genomes Reveals Novel Gene Organization in Sex-Linked Regions.</title>
        <authorList>
            <person name="Hyden B."/>
            <person name="Feng K."/>
            <person name="Yates T.B."/>
            <person name="Jawdy S."/>
            <person name="Cereghino C."/>
            <person name="Smart L.B."/>
            <person name="Muchero W."/>
        </authorList>
    </citation>
    <scope>NUCLEOTIDE SEQUENCE</scope>
    <source>
        <tissue evidence="1">Shoot tip</tissue>
    </source>
</reference>
<organism evidence="1 2">
    <name type="scientific">Salix koriyanagi</name>
    <dbReference type="NCBI Taxonomy" id="2511006"/>
    <lineage>
        <taxon>Eukaryota</taxon>
        <taxon>Viridiplantae</taxon>
        <taxon>Streptophyta</taxon>
        <taxon>Embryophyta</taxon>
        <taxon>Tracheophyta</taxon>
        <taxon>Spermatophyta</taxon>
        <taxon>Magnoliopsida</taxon>
        <taxon>eudicotyledons</taxon>
        <taxon>Gunneridae</taxon>
        <taxon>Pentapetalae</taxon>
        <taxon>rosids</taxon>
        <taxon>fabids</taxon>
        <taxon>Malpighiales</taxon>
        <taxon>Salicaceae</taxon>
        <taxon>Saliceae</taxon>
        <taxon>Salix</taxon>
    </lineage>
</organism>
<dbReference type="AlphaFoldDB" id="A0A9Q0VGZ5"/>
<name>A0A9Q0VGZ5_9ROSI</name>
<keyword evidence="2" id="KW-1185">Reference proteome</keyword>
<reference evidence="1" key="1">
    <citation type="submission" date="2022-11" db="EMBL/GenBank/DDBJ databases">
        <authorList>
            <person name="Hyden B.L."/>
            <person name="Feng K."/>
            <person name="Yates T."/>
            <person name="Jawdy S."/>
            <person name="Smart L.B."/>
            <person name="Muchero W."/>
        </authorList>
    </citation>
    <scope>NUCLEOTIDE SEQUENCE</scope>
    <source>
        <tissue evidence="1">Shoot tip</tissue>
    </source>
</reference>
<dbReference type="Proteomes" id="UP001151752">
    <property type="component" value="Chromosome 6"/>
</dbReference>
<accession>A0A9Q0VGZ5</accession>